<reference evidence="2 3" key="1">
    <citation type="submission" date="2018-03" db="EMBL/GenBank/DDBJ databases">
        <title>Mesoflavibacter sp. HG37 and Mesoflavibacter sp. HG96 sp.nov., two marine bacteria isolated from seawater of Western Pacific Ocean.</title>
        <authorList>
            <person name="Cheng H."/>
            <person name="Wu Y.-H."/>
            <person name="Guo L.-L."/>
            <person name="Xu X.-W."/>
        </authorList>
    </citation>
    <scope>NUCLEOTIDE SEQUENCE [LARGE SCALE GENOMIC DNA]</scope>
    <source>
        <strain evidence="2 3">KCTC 42117</strain>
    </source>
</reference>
<feature type="region of interest" description="Disordered" evidence="1">
    <location>
        <begin position="384"/>
        <end position="412"/>
    </location>
</feature>
<feature type="region of interest" description="Disordered" evidence="1">
    <location>
        <begin position="301"/>
        <end position="360"/>
    </location>
</feature>
<dbReference type="Pfam" id="PF19765">
    <property type="entry name" value="DUF6252"/>
    <property type="match status" value="1"/>
</dbReference>
<dbReference type="EMBL" id="PXOT01000025">
    <property type="protein sequence ID" value="PSG87757.1"/>
    <property type="molecule type" value="Genomic_DNA"/>
</dbReference>
<dbReference type="AlphaFoldDB" id="A0A2T1N7C1"/>
<dbReference type="PROSITE" id="PS51257">
    <property type="entry name" value="PROKAR_LIPOPROTEIN"/>
    <property type="match status" value="1"/>
</dbReference>
<dbReference type="GO" id="GO:0005509">
    <property type="term" value="F:calcium ion binding"/>
    <property type="evidence" value="ECO:0007669"/>
    <property type="project" value="InterPro"/>
</dbReference>
<evidence type="ECO:0000256" key="1">
    <source>
        <dbReference type="SAM" id="MobiDB-lite"/>
    </source>
</evidence>
<evidence type="ECO:0008006" key="4">
    <source>
        <dbReference type="Google" id="ProtNLM"/>
    </source>
</evidence>
<keyword evidence="3" id="KW-1185">Reference proteome</keyword>
<dbReference type="InterPro" id="IPR046219">
    <property type="entry name" value="DUF6252"/>
</dbReference>
<dbReference type="RefSeq" id="WP_106679810.1">
    <property type="nucleotide sequence ID" value="NZ_JACHWV010000004.1"/>
</dbReference>
<proteinExistence type="predicted"/>
<dbReference type="Proteomes" id="UP000238430">
    <property type="component" value="Unassembled WGS sequence"/>
</dbReference>
<feature type="compositionally biased region" description="Acidic residues" evidence="1">
    <location>
        <begin position="322"/>
        <end position="344"/>
    </location>
</feature>
<dbReference type="SUPFAM" id="SSF103647">
    <property type="entry name" value="TSP type-3 repeat"/>
    <property type="match status" value="1"/>
</dbReference>
<organism evidence="2 3">
    <name type="scientific">Mesoflavibacter zeaxanthinifaciens subsp. sabulilitoris</name>
    <dbReference type="NCBI Taxonomy" id="1520893"/>
    <lineage>
        <taxon>Bacteria</taxon>
        <taxon>Pseudomonadati</taxon>
        <taxon>Bacteroidota</taxon>
        <taxon>Flavobacteriia</taxon>
        <taxon>Flavobacteriales</taxon>
        <taxon>Flavobacteriaceae</taxon>
        <taxon>Mesoflavibacter</taxon>
    </lineage>
</organism>
<accession>A0A2T1N7C1</accession>
<feature type="compositionally biased region" description="Low complexity" evidence="1">
    <location>
        <begin position="491"/>
        <end position="500"/>
    </location>
</feature>
<gene>
    <name evidence="2" type="ORF">C7H61_11115</name>
</gene>
<evidence type="ECO:0000313" key="2">
    <source>
        <dbReference type="EMBL" id="PSG87757.1"/>
    </source>
</evidence>
<comment type="caution">
    <text evidence="2">The sequence shown here is derived from an EMBL/GenBank/DDBJ whole genome shotgun (WGS) entry which is preliminary data.</text>
</comment>
<dbReference type="InterPro" id="IPR028974">
    <property type="entry name" value="TSP_type-3_rpt"/>
</dbReference>
<name>A0A2T1N7C1_9FLAO</name>
<dbReference type="Gene3D" id="4.10.1080.10">
    <property type="entry name" value="TSP type-3 repeat"/>
    <property type="match status" value="1"/>
</dbReference>
<protein>
    <recommendedName>
        <fullName evidence="4">Thrombospondin type 3 repeat-containing protein</fullName>
    </recommendedName>
</protein>
<dbReference type="OrthoDB" id="1448607at2"/>
<sequence length="516" mass="55821">MRKVIALAITVLLMFSCSEENEFKITTFQAQREGDGVLFNANIYSAQVDENGVITIEGSTSLETITLVAYPQDATSCTGAISVGQGSCYDMQYNASFANFIDENNVLWSTNKIPDESVQVYRPDGMISITAGSLEEGTLSGRFYFNAFNPTGLNSVGFSEGVFNNIPFTTGPTTNYFTCVDAEEQAQQAMIAYNNADLMESAVFEQLCNAYVNALYTQIEFCGDVNGTIQETIDQLTVNNCQLTCEQISDNTATAQSDYNNATLGNTIDMCTRYIQYLNEQIDTCGDPNGDLQAAIDSLDCGDDDGDGVPNSIEDLNNNGDLTDDDTDGDLNADYLDEDDDDDGILTNDELNLDADGNAADTDMDGIPDYLDLDEDNDGILTADEDINADGNPLNDDTDGDGIPNYLDQDDDGDGVFTVYEGMIDTDNDGTPNYLDNDDDGDTILTIYEFIDDDGDGNPVDSQDFDSDGMDDYLDNDDDNDGVPTADENPDPNGDGNPDDAQNSDADSAPDYLDAN</sequence>
<feature type="compositionally biased region" description="Acidic residues" evidence="1">
    <location>
        <begin position="463"/>
        <end position="481"/>
    </location>
</feature>
<evidence type="ECO:0000313" key="3">
    <source>
        <dbReference type="Proteomes" id="UP000238430"/>
    </source>
</evidence>
<feature type="region of interest" description="Disordered" evidence="1">
    <location>
        <begin position="451"/>
        <end position="516"/>
    </location>
</feature>